<keyword evidence="1" id="KW-0812">Transmembrane</keyword>
<protein>
    <submittedName>
        <fullName evidence="2">Uncharacterized protein</fullName>
    </submittedName>
</protein>
<organism evidence="2 3">
    <name type="scientific">Anaerococcus lactolyticus S7-1-13</name>
    <dbReference type="NCBI Taxonomy" id="1284686"/>
    <lineage>
        <taxon>Bacteria</taxon>
        <taxon>Bacillati</taxon>
        <taxon>Bacillota</taxon>
        <taxon>Tissierellia</taxon>
        <taxon>Tissierellales</taxon>
        <taxon>Peptoniphilaceae</taxon>
        <taxon>Anaerococcus</taxon>
    </lineage>
</organism>
<gene>
    <name evidence="2" type="ORF">HMPREF1630_03915</name>
</gene>
<proteinExistence type="predicted"/>
<dbReference type="eggNOG" id="ENOG502ZQ8V">
    <property type="taxonomic scope" value="Bacteria"/>
</dbReference>
<evidence type="ECO:0000256" key="1">
    <source>
        <dbReference type="SAM" id="Phobius"/>
    </source>
</evidence>
<dbReference type="OrthoDB" id="1691200at2"/>
<evidence type="ECO:0000313" key="2">
    <source>
        <dbReference type="EMBL" id="KGF04434.1"/>
    </source>
</evidence>
<name>A0A095Z7J0_9FIRM</name>
<keyword evidence="1" id="KW-1133">Transmembrane helix</keyword>
<keyword evidence="1" id="KW-0472">Membrane</keyword>
<accession>A0A095Z7J0</accession>
<dbReference type="AlphaFoldDB" id="A0A095Z7J0"/>
<reference evidence="2 3" key="1">
    <citation type="submission" date="2014-07" db="EMBL/GenBank/DDBJ databases">
        <authorList>
            <person name="McCorrison J."/>
            <person name="Sanka R."/>
            <person name="Torralba M."/>
            <person name="Gillis M."/>
            <person name="Haft D.H."/>
            <person name="Methe B."/>
            <person name="Sutton G."/>
            <person name="Nelson K.E."/>
        </authorList>
    </citation>
    <scope>NUCLEOTIDE SEQUENCE [LARGE SCALE GENOMIC DNA]</scope>
    <source>
        <strain evidence="2 3">S7-1-13</strain>
    </source>
</reference>
<dbReference type="RefSeq" id="WP_004829859.1">
    <property type="nucleotide sequence ID" value="NZ_JRMW01000030.1"/>
</dbReference>
<comment type="caution">
    <text evidence="2">The sequence shown here is derived from an EMBL/GenBank/DDBJ whole genome shotgun (WGS) entry which is preliminary data.</text>
</comment>
<dbReference type="Proteomes" id="UP000029579">
    <property type="component" value="Unassembled WGS sequence"/>
</dbReference>
<feature type="transmembrane region" description="Helical" evidence="1">
    <location>
        <begin position="34"/>
        <end position="61"/>
    </location>
</feature>
<sequence>MKRPIDRFKGKTREEIEEKEALLDKDNLEKGDRLAMFLAAMRVFMPFVLLILAPIFLIAYFM</sequence>
<dbReference type="EMBL" id="JRMW01000030">
    <property type="protein sequence ID" value="KGF04434.1"/>
    <property type="molecule type" value="Genomic_DNA"/>
</dbReference>
<evidence type="ECO:0000313" key="3">
    <source>
        <dbReference type="Proteomes" id="UP000029579"/>
    </source>
</evidence>